<feature type="transmembrane region" description="Helical" evidence="1">
    <location>
        <begin position="101"/>
        <end position="119"/>
    </location>
</feature>
<evidence type="ECO:0000313" key="4">
    <source>
        <dbReference type="Proteomes" id="UP000753802"/>
    </source>
</evidence>
<dbReference type="PANTHER" id="PTHR43592:SF15">
    <property type="entry name" value="CAAX AMINO TERMINAL PROTEASE FAMILY PROTEIN"/>
    <property type="match status" value="1"/>
</dbReference>
<dbReference type="RefSeq" id="WP_161816788.1">
    <property type="nucleotide sequence ID" value="NZ_JAACJS010000002.1"/>
</dbReference>
<keyword evidence="4" id="KW-1185">Reference proteome</keyword>
<dbReference type="EMBL" id="JAACJS010000002">
    <property type="protein sequence ID" value="NCI48464.1"/>
    <property type="molecule type" value="Genomic_DNA"/>
</dbReference>
<dbReference type="GO" id="GO:0008237">
    <property type="term" value="F:metallopeptidase activity"/>
    <property type="evidence" value="ECO:0007669"/>
    <property type="project" value="UniProtKB-KW"/>
</dbReference>
<feature type="transmembrane region" description="Helical" evidence="1">
    <location>
        <begin position="61"/>
        <end position="81"/>
    </location>
</feature>
<dbReference type="InterPro" id="IPR003675">
    <property type="entry name" value="Rce1/LyrA-like_dom"/>
</dbReference>
<accession>A0ABW9ZN11</accession>
<keyword evidence="1" id="KW-0472">Membrane</keyword>
<feature type="transmembrane region" description="Helical" evidence="1">
    <location>
        <begin position="267"/>
        <end position="287"/>
    </location>
</feature>
<dbReference type="Proteomes" id="UP000753802">
    <property type="component" value="Unassembled WGS sequence"/>
</dbReference>
<feature type="domain" description="CAAX prenyl protease 2/Lysostaphin resistance protein A-like" evidence="2">
    <location>
        <begin position="158"/>
        <end position="246"/>
    </location>
</feature>
<keyword evidence="1" id="KW-0812">Transmembrane</keyword>
<gene>
    <name evidence="3" type="ORF">GWC95_00925</name>
</gene>
<reference evidence="3 4" key="1">
    <citation type="submission" date="2020-01" db="EMBL/GenBank/DDBJ databases">
        <title>Genome analysis.</title>
        <authorList>
            <person name="Wu S."/>
            <person name="Wang G."/>
        </authorList>
    </citation>
    <scope>NUCLEOTIDE SEQUENCE [LARGE SCALE GENOMIC DNA]</scope>
    <source>
        <strain evidence="3 4">SYL130</strain>
    </source>
</reference>
<dbReference type="PANTHER" id="PTHR43592">
    <property type="entry name" value="CAAX AMINO TERMINAL PROTEASE"/>
    <property type="match status" value="1"/>
</dbReference>
<evidence type="ECO:0000256" key="1">
    <source>
        <dbReference type="SAM" id="Phobius"/>
    </source>
</evidence>
<comment type="caution">
    <text evidence="3">The sequence shown here is derived from an EMBL/GenBank/DDBJ whole genome shotgun (WGS) entry which is preliminary data.</text>
</comment>
<feature type="transmembrane region" description="Helical" evidence="1">
    <location>
        <begin position="12"/>
        <end position="41"/>
    </location>
</feature>
<evidence type="ECO:0000259" key="2">
    <source>
        <dbReference type="Pfam" id="PF02517"/>
    </source>
</evidence>
<sequence>MNQKPVINYPSQLALLLGLIGVFMVICGLLIGVAGSAVMHVKVADFGKAILLPENANLSRLLNTVTSFIVFGLPAFFLAKVLSRRPFSQLGFTTALNLKQVVVALVLLMMSIFLGDALAQLNQRIPIPGDWRVWANKLESDYRASMMSMATMKTFGDYLLGLLVLAFFPALFEEVLFRGGLQQVMVGWTQNKWFGITITSILFSAIHFSYFGFLPRMALGMILGFTFYYSKNIWLSILIHFANNALVVTTLYVLARQGKPIAENEETVPLWFGLIALPLIFLVFRFFKKESGRVLVRHAQHVHSSPENIVS</sequence>
<keyword evidence="3" id="KW-0645">Protease</keyword>
<dbReference type="Pfam" id="PF02517">
    <property type="entry name" value="Rce1-like"/>
    <property type="match status" value="1"/>
</dbReference>
<feature type="transmembrane region" description="Helical" evidence="1">
    <location>
        <begin position="155"/>
        <end position="172"/>
    </location>
</feature>
<feature type="transmembrane region" description="Helical" evidence="1">
    <location>
        <begin position="233"/>
        <end position="255"/>
    </location>
</feature>
<proteinExistence type="predicted"/>
<evidence type="ECO:0000313" key="3">
    <source>
        <dbReference type="EMBL" id="NCI48464.1"/>
    </source>
</evidence>
<keyword evidence="3" id="KW-0482">Metalloprotease</keyword>
<keyword evidence="3" id="KW-0378">Hydrolase</keyword>
<protein>
    <submittedName>
        <fullName evidence="3">CPBP family intramembrane metalloprotease</fullName>
    </submittedName>
</protein>
<keyword evidence="1" id="KW-1133">Transmembrane helix</keyword>
<feature type="transmembrane region" description="Helical" evidence="1">
    <location>
        <begin position="192"/>
        <end position="213"/>
    </location>
</feature>
<name>A0ABW9ZN11_9BACT</name>
<organism evidence="3 4">
    <name type="scientific">Sediminibacterium roseum</name>
    <dbReference type="NCBI Taxonomy" id="1978412"/>
    <lineage>
        <taxon>Bacteria</taxon>
        <taxon>Pseudomonadati</taxon>
        <taxon>Bacteroidota</taxon>
        <taxon>Chitinophagia</taxon>
        <taxon>Chitinophagales</taxon>
        <taxon>Chitinophagaceae</taxon>
        <taxon>Sediminibacterium</taxon>
    </lineage>
</organism>